<accession>X0ZZA4</accession>
<dbReference type="AlphaFoldDB" id="X0ZZA4"/>
<evidence type="ECO:0000313" key="1">
    <source>
        <dbReference type="EMBL" id="GAG53351.1"/>
    </source>
</evidence>
<protein>
    <submittedName>
        <fullName evidence="1">Uncharacterized protein</fullName>
    </submittedName>
</protein>
<sequence length="98" mass="10517">VLTDSSMPVSAIREQIASAVDVVVQLNRFPDGARCVTHVSEIVGIDPDTGGIVVEDIFVYRPPGGGKFADGIHIHSGYIPTFIEEMLVKGVVSLDTFF</sequence>
<organism evidence="1">
    <name type="scientific">marine sediment metagenome</name>
    <dbReference type="NCBI Taxonomy" id="412755"/>
    <lineage>
        <taxon>unclassified sequences</taxon>
        <taxon>metagenomes</taxon>
        <taxon>ecological metagenomes</taxon>
    </lineage>
</organism>
<comment type="caution">
    <text evidence="1">The sequence shown here is derived from an EMBL/GenBank/DDBJ whole genome shotgun (WGS) entry which is preliminary data.</text>
</comment>
<reference evidence="1" key="1">
    <citation type="journal article" date="2014" name="Front. Microbiol.">
        <title>High frequency of phylogenetically diverse reductive dehalogenase-homologous genes in deep subseafloor sedimentary metagenomes.</title>
        <authorList>
            <person name="Kawai M."/>
            <person name="Futagami T."/>
            <person name="Toyoda A."/>
            <person name="Takaki Y."/>
            <person name="Nishi S."/>
            <person name="Hori S."/>
            <person name="Arai W."/>
            <person name="Tsubouchi T."/>
            <person name="Morono Y."/>
            <person name="Uchiyama I."/>
            <person name="Ito T."/>
            <person name="Fujiyama A."/>
            <person name="Inagaki F."/>
            <person name="Takami H."/>
        </authorList>
    </citation>
    <scope>NUCLEOTIDE SEQUENCE</scope>
    <source>
        <strain evidence="1">Expedition CK06-06</strain>
    </source>
</reference>
<dbReference type="EMBL" id="BARS01051140">
    <property type="protein sequence ID" value="GAG53351.1"/>
    <property type="molecule type" value="Genomic_DNA"/>
</dbReference>
<dbReference type="Gene3D" id="3.40.50.300">
    <property type="entry name" value="P-loop containing nucleotide triphosphate hydrolases"/>
    <property type="match status" value="1"/>
</dbReference>
<gene>
    <name evidence="1" type="ORF">S01H1_76225</name>
</gene>
<feature type="non-terminal residue" evidence="1">
    <location>
        <position position="1"/>
    </location>
</feature>
<dbReference type="InterPro" id="IPR027417">
    <property type="entry name" value="P-loop_NTPase"/>
</dbReference>
<name>X0ZZA4_9ZZZZ</name>
<proteinExistence type="predicted"/>